<dbReference type="GeneID" id="5021180"/>
<dbReference type="OrthoDB" id="317117at2759"/>
<protein>
    <submittedName>
        <fullName evidence="2">Uncharacterized protein</fullName>
    </submittedName>
</protein>
<dbReference type="HOGENOM" id="CLU_2215055_0_0_1"/>
<dbReference type="RefSeq" id="XP_001435395.1">
    <property type="nucleotide sequence ID" value="XM_001435358.2"/>
</dbReference>
<evidence type="ECO:0000313" key="2">
    <source>
        <dbReference type="EMBL" id="CAK67998.1"/>
    </source>
</evidence>
<feature type="signal peptide" evidence="1">
    <location>
        <begin position="1"/>
        <end position="16"/>
    </location>
</feature>
<dbReference type="Proteomes" id="UP000000600">
    <property type="component" value="Unassembled WGS sequence"/>
</dbReference>
<dbReference type="EMBL" id="CT868056">
    <property type="protein sequence ID" value="CAK67998.1"/>
    <property type="molecule type" value="Genomic_DNA"/>
</dbReference>
<name>A0CB31_PARTE</name>
<evidence type="ECO:0000313" key="3">
    <source>
        <dbReference type="Proteomes" id="UP000000600"/>
    </source>
</evidence>
<dbReference type="KEGG" id="ptm:GSPATT00036781001"/>
<dbReference type="OMA" id="MECIFEN"/>
<sequence>MKYILIVALLVLTITARSVHMGKEDPLTRCMARKCRPQASACAKTKGCAENIQSCADALQSNEDLDKFDTCLQTVPTSYALMECIFENCADVQRESTVFEQILKKMN</sequence>
<organism evidence="2 3">
    <name type="scientific">Paramecium tetraurelia</name>
    <dbReference type="NCBI Taxonomy" id="5888"/>
    <lineage>
        <taxon>Eukaryota</taxon>
        <taxon>Sar</taxon>
        <taxon>Alveolata</taxon>
        <taxon>Ciliophora</taxon>
        <taxon>Intramacronucleata</taxon>
        <taxon>Oligohymenophorea</taxon>
        <taxon>Peniculida</taxon>
        <taxon>Parameciidae</taxon>
        <taxon>Paramecium</taxon>
    </lineage>
</organism>
<feature type="chain" id="PRO_5002622963" evidence="1">
    <location>
        <begin position="17"/>
        <end position="107"/>
    </location>
</feature>
<dbReference type="AlphaFoldDB" id="A0CB31"/>
<reference evidence="2 3" key="1">
    <citation type="journal article" date="2006" name="Nature">
        <title>Global trends of whole-genome duplications revealed by the ciliate Paramecium tetraurelia.</title>
        <authorList>
            <consortium name="Genoscope"/>
            <person name="Aury J.-M."/>
            <person name="Jaillon O."/>
            <person name="Duret L."/>
            <person name="Noel B."/>
            <person name="Jubin C."/>
            <person name="Porcel B.M."/>
            <person name="Segurens B."/>
            <person name="Daubin V."/>
            <person name="Anthouard V."/>
            <person name="Aiach N."/>
            <person name="Arnaiz O."/>
            <person name="Billaut A."/>
            <person name="Beisson J."/>
            <person name="Blanc I."/>
            <person name="Bouhouche K."/>
            <person name="Camara F."/>
            <person name="Duharcourt S."/>
            <person name="Guigo R."/>
            <person name="Gogendeau D."/>
            <person name="Katinka M."/>
            <person name="Keller A.-M."/>
            <person name="Kissmehl R."/>
            <person name="Klotz C."/>
            <person name="Koll F."/>
            <person name="Le Moue A."/>
            <person name="Lepere C."/>
            <person name="Malinsky S."/>
            <person name="Nowacki M."/>
            <person name="Nowak J.K."/>
            <person name="Plattner H."/>
            <person name="Poulain J."/>
            <person name="Ruiz F."/>
            <person name="Serrano V."/>
            <person name="Zagulski M."/>
            <person name="Dessen P."/>
            <person name="Betermier M."/>
            <person name="Weissenbach J."/>
            <person name="Scarpelli C."/>
            <person name="Schachter V."/>
            <person name="Sperling L."/>
            <person name="Meyer E."/>
            <person name="Cohen J."/>
            <person name="Wincker P."/>
        </authorList>
    </citation>
    <scope>NUCLEOTIDE SEQUENCE [LARGE SCALE GENOMIC DNA]</scope>
    <source>
        <strain evidence="2 3">Stock d4-2</strain>
    </source>
</reference>
<evidence type="ECO:0000256" key="1">
    <source>
        <dbReference type="SAM" id="SignalP"/>
    </source>
</evidence>
<accession>A0CB31</accession>
<keyword evidence="3" id="KW-1185">Reference proteome</keyword>
<dbReference type="InParanoid" id="A0CB31"/>
<gene>
    <name evidence="2" type="ORF">GSPATT00036781001</name>
</gene>
<proteinExistence type="predicted"/>
<keyword evidence="1" id="KW-0732">Signal</keyword>